<feature type="domain" description="Exocyst complex subunit Exo70 C-terminal" evidence="5">
    <location>
        <begin position="257"/>
        <end position="656"/>
    </location>
</feature>
<dbReference type="GO" id="GO:0000145">
    <property type="term" value="C:exocyst"/>
    <property type="evidence" value="ECO:0007669"/>
    <property type="project" value="InterPro"/>
</dbReference>
<dbReference type="InterPro" id="IPR046364">
    <property type="entry name" value="Exo70_C"/>
</dbReference>
<dbReference type="SUPFAM" id="SSF74788">
    <property type="entry name" value="Cullin repeat-like"/>
    <property type="match status" value="1"/>
</dbReference>
<keyword evidence="2 3" id="KW-0813">Transport</keyword>
<comment type="similarity">
    <text evidence="1 3">Belongs to the EXO70 family.</text>
</comment>
<evidence type="ECO:0000259" key="5">
    <source>
        <dbReference type="Pfam" id="PF03081"/>
    </source>
</evidence>
<reference evidence="7" key="2">
    <citation type="submission" date="2025-08" db="UniProtKB">
        <authorList>
            <consortium name="RefSeq"/>
        </authorList>
    </citation>
    <scope>IDENTIFICATION</scope>
    <source>
        <tissue evidence="7">Etiolated seedlings</tissue>
    </source>
</reference>
<organism evidence="6 7">
    <name type="scientific">Cicer arietinum</name>
    <name type="common">Chickpea</name>
    <name type="synonym">Garbanzo</name>
    <dbReference type="NCBI Taxonomy" id="3827"/>
    <lineage>
        <taxon>Eukaryota</taxon>
        <taxon>Viridiplantae</taxon>
        <taxon>Streptophyta</taxon>
        <taxon>Embryophyta</taxon>
        <taxon>Tracheophyta</taxon>
        <taxon>Spermatophyta</taxon>
        <taxon>Magnoliopsida</taxon>
        <taxon>eudicotyledons</taxon>
        <taxon>Gunneridae</taxon>
        <taxon>Pentapetalae</taxon>
        <taxon>rosids</taxon>
        <taxon>fabids</taxon>
        <taxon>Fabales</taxon>
        <taxon>Fabaceae</taxon>
        <taxon>Papilionoideae</taxon>
        <taxon>50 kb inversion clade</taxon>
        <taxon>NPAAA clade</taxon>
        <taxon>Hologalegina</taxon>
        <taxon>IRL clade</taxon>
        <taxon>Cicereae</taxon>
        <taxon>Cicer</taxon>
    </lineage>
</organism>
<evidence type="ECO:0000256" key="4">
    <source>
        <dbReference type="SAM" id="MobiDB-lite"/>
    </source>
</evidence>
<dbReference type="eggNOG" id="KOG2344">
    <property type="taxonomic scope" value="Eukaryota"/>
</dbReference>
<gene>
    <name evidence="7" type="primary">LOC101495776</name>
</gene>
<evidence type="ECO:0000313" key="6">
    <source>
        <dbReference type="Proteomes" id="UP000087171"/>
    </source>
</evidence>
<dbReference type="GeneID" id="101495776"/>
<protein>
    <recommendedName>
        <fullName evidence="3">Exocyst subunit Exo70 family protein</fullName>
    </recommendedName>
</protein>
<feature type="compositionally biased region" description="Polar residues" evidence="4">
    <location>
        <begin position="444"/>
        <end position="463"/>
    </location>
</feature>
<dbReference type="Gene3D" id="1.20.1280.170">
    <property type="entry name" value="Exocyst complex component Exo70"/>
    <property type="match status" value="1"/>
</dbReference>
<keyword evidence="3" id="KW-0268">Exocytosis</keyword>
<evidence type="ECO:0000256" key="3">
    <source>
        <dbReference type="RuleBase" id="RU365026"/>
    </source>
</evidence>
<evidence type="ECO:0000256" key="2">
    <source>
        <dbReference type="ARBA" id="ARBA00022448"/>
    </source>
</evidence>
<keyword evidence="3" id="KW-0653">Protein transport</keyword>
<dbReference type="InterPro" id="IPR016159">
    <property type="entry name" value="Cullin_repeat-like_dom_sf"/>
</dbReference>
<dbReference type="PANTHER" id="PTHR12542">
    <property type="entry name" value="EXOCYST COMPLEX PROTEIN EXO70"/>
    <property type="match status" value="1"/>
</dbReference>
<keyword evidence="6" id="KW-1185">Reference proteome</keyword>
<comment type="function">
    <text evidence="3">Component of the exocyst complex.</text>
</comment>
<dbReference type="GO" id="GO:0006887">
    <property type="term" value="P:exocytosis"/>
    <property type="evidence" value="ECO:0007669"/>
    <property type="project" value="UniProtKB-KW"/>
</dbReference>
<dbReference type="RefSeq" id="XP_004497483.1">
    <property type="nucleotide sequence ID" value="XM_004497426.3"/>
</dbReference>
<dbReference type="GO" id="GO:0005546">
    <property type="term" value="F:phosphatidylinositol-4,5-bisphosphate binding"/>
    <property type="evidence" value="ECO:0007669"/>
    <property type="project" value="InterPro"/>
</dbReference>
<proteinExistence type="inferred from homology"/>
<dbReference type="PaxDb" id="3827-XP_004497483.1"/>
<dbReference type="Proteomes" id="UP000087171">
    <property type="component" value="Chromosome Ca4"/>
</dbReference>
<dbReference type="GO" id="GO:0015031">
    <property type="term" value="P:protein transport"/>
    <property type="evidence" value="ECO:0007669"/>
    <property type="project" value="UniProtKB-KW"/>
</dbReference>
<name>A0A1S2Y1Z3_CICAR</name>
<dbReference type="InterPro" id="IPR004140">
    <property type="entry name" value="Exo70"/>
</dbReference>
<dbReference type="KEGG" id="cam:101495776"/>
<dbReference type="Pfam" id="PF03081">
    <property type="entry name" value="Exo70_C"/>
    <property type="match status" value="1"/>
</dbReference>
<dbReference type="OrthoDB" id="1922221at2759"/>
<reference evidence="6" key="1">
    <citation type="journal article" date="2013" name="Nat. Biotechnol.">
        <title>Draft genome sequence of chickpea (Cicer arietinum) provides a resource for trait improvement.</title>
        <authorList>
            <person name="Varshney R.K."/>
            <person name="Song C."/>
            <person name="Saxena R.K."/>
            <person name="Azam S."/>
            <person name="Yu S."/>
            <person name="Sharpe A.G."/>
            <person name="Cannon S."/>
            <person name="Baek J."/>
            <person name="Rosen B.D."/>
            <person name="Tar'an B."/>
            <person name="Millan T."/>
            <person name="Zhang X."/>
            <person name="Ramsay L.D."/>
            <person name="Iwata A."/>
            <person name="Wang Y."/>
            <person name="Nelson W."/>
            <person name="Farmer A.D."/>
            <person name="Gaur P.M."/>
            <person name="Soderlund C."/>
            <person name="Penmetsa R.V."/>
            <person name="Xu C."/>
            <person name="Bharti A.K."/>
            <person name="He W."/>
            <person name="Winter P."/>
            <person name="Zhao S."/>
            <person name="Hane J.K."/>
            <person name="Carrasquilla-Garcia N."/>
            <person name="Condie J.A."/>
            <person name="Upadhyaya H.D."/>
            <person name="Luo M.C."/>
            <person name="Thudi M."/>
            <person name="Gowda C.L."/>
            <person name="Singh N.P."/>
            <person name="Lichtenzveig J."/>
            <person name="Gali K.K."/>
            <person name="Rubio J."/>
            <person name="Nadarajan N."/>
            <person name="Dolezel J."/>
            <person name="Bansal K.C."/>
            <person name="Xu X."/>
            <person name="Edwards D."/>
            <person name="Zhang G."/>
            <person name="Kahl G."/>
            <person name="Gil J."/>
            <person name="Singh K.B."/>
            <person name="Datta S.K."/>
            <person name="Jackson S.A."/>
            <person name="Wang J."/>
            <person name="Cook D.R."/>
        </authorList>
    </citation>
    <scope>NUCLEOTIDE SEQUENCE [LARGE SCALE GENOMIC DNA]</scope>
    <source>
        <strain evidence="6">cv. CDC Frontier</strain>
    </source>
</reference>
<accession>A0A1S2Y1Z3</accession>
<feature type="region of interest" description="Disordered" evidence="4">
    <location>
        <begin position="444"/>
        <end position="473"/>
    </location>
</feature>
<dbReference type="STRING" id="3827.A0A1S2Y1Z3"/>
<dbReference type="PANTHER" id="PTHR12542:SF127">
    <property type="entry name" value="EXOCYST COMPLEX COMPONENT EXO70C1"/>
    <property type="match status" value="1"/>
</dbReference>
<evidence type="ECO:0000313" key="7">
    <source>
        <dbReference type="RefSeq" id="XP_004497483.1"/>
    </source>
</evidence>
<evidence type="ECO:0000256" key="1">
    <source>
        <dbReference type="ARBA" id="ARBA00006756"/>
    </source>
</evidence>
<sequence length="670" mass="77319">MDKSWSFSSRNSNSNGRQQWELGDLEEHLHERDLTSLPQVLEDVDCFLNSITTSSPQKEVPNCVVVLTKLLDYMMDKYKRSKFGQEPKFDKYFLNGVDRIFKLSNTLSLSPSCLDKTSSVLEKAMSILENDLCALLQDPKSKTNYSRPAVPPKKSSSFGSLQLQFQLQDEREIPRPNNQDHDDDDLLPTFSTENISIMNKIADVMINMGYHTECCMTFTNFRRNYFKAALRKLGQTGVRMEEVYKMQWESLEGEIATWNKVFRHCTTVLFNAERKLYESIFPNQHSVSQGMFGNLARGVIINFLNFAQAVVLTKPSPEKLFKFLDMYETLRDDVEPVVLLINDQTSSSSSSSIYPYDIEQCAKELAFEIATTKDRIVDAVMAMFSDLENNIKGDNERIPVPYGAVHPLTRYVMNYLKYTCEYKDTLEQVFEQCHCNDNNNNTVLQEGTKASTTNTQNEKNNSTIEEESEGTPNRSPFAVQLMAIMDLLDAHTERKSKLYKDSSLRCVFLMNNGRYIVQKIKGCADLHESMGDNWCRRKQFSLRLHHKNYQIDTWSKVLQCLNPDGLHQQGNKVSKQVLREKFKCFNAMLEEIHKTQSTWMVSDDQLQSELRASISALVIPAYRSFHGRFKHHLESGRHSDKYIKYHPDDIETLIDDLFVGNNTSMSRRRT</sequence>
<dbReference type="AlphaFoldDB" id="A0A1S2Y1Z3"/>